<dbReference type="GO" id="GO:0005886">
    <property type="term" value="C:plasma membrane"/>
    <property type="evidence" value="ECO:0007669"/>
    <property type="project" value="UniProtKB-SubCell"/>
</dbReference>
<organism evidence="9 10">
    <name type="scientific">Listeria monocytogenes serotype 4a (strain M7)</name>
    <dbReference type="NCBI Taxonomy" id="1030009"/>
    <lineage>
        <taxon>Bacteria</taxon>
        <taxon>Bacillati</taxon>
        <taxon>Bacillota</taxon>
        <taxon>Bacilli</taxon>
        <taxon>Bacillales</taxon>
        <taxon>Listeriaceae</taxon>
        <taxon>Listeria</taxon>
    </lineage>
</organism>
<evidence type="ECO:0000256" key="1">
    <source>
        <dbReference type="ARBA" id="ARBA00004651"/>
    </source>
</evidence>
<evidence type="ECO:0000313" key="9">
    <source>
        <dbReference type="EMBL" id="AEH92969.1"/>
    </source>
</evidence>
<evidence type="ECO:0000256" key="3">
    <source>
        <dbReference type="ARBA" id="ARBA00022475"/>
    </source>
</evidence>
<sequence>METWITSIMADFGYIGIFVLIMVENLFPPIPSEIILTFGGFMTTVTSLNVVMVIIVATLGSVVGAILLYKVASYFGKERFTKIVLKYGRILRLKESDIERAENFFLKYGSWAVFLCRMIPLIRSLISIPAGMTKMKMSKFLILTTAGSLLWNTVLIGLGAMLGESWSEIVVFMDSFSTIIYSIIAILVVVGLGFFFRARFKKTLDEE</sequence>
<dbReference type="PATRIC" id="fig|1030009.3.peg.1952"/>
<name>A0A0E0UXB2_LISMM</name>
<evidence type="ECO:0000259" key="8">
    <source>
        <dbReference type="Pfam" id="PF09335"/>
    </source>
</evidence>
<evidence type="ECO:0000256" key="5">
    <source>
        <dbReference type="ARBA" id="ARBA00022989"/>
    </source>
</evidence>
<dbReference type="AlphaFoldDB" id="A0A0E0UXB2"/>
<dbReference type="InterPro" id="IPR032816">
    <property type="entry name" value="VTT_dom"/>
</dbReference>
<dbReference type="RefSeq" id="WP_012581097.1">
    <property type="nucleotide sequence ID" value="NC_017537.1"/>
</dbReference>
<feature type="transmembrane region" description="Helical" evidence="7">
    <location>
        <begin position="12"/>
        <end position="30"/>
    </location>
</feature>
<dbReference type="PANTHER" id="PTHR42709">
    <property type="entry name" value="ALKALINE PHOSPHATASE LIKE PROTEIN"/>
    <property type="match status" value="1"/>
</dbReference>
<evidence type="ECO:0000256" key="4">
    <source>
        <dbReference type="ARBA" id="ARBA00022692"/>
    </source>
</evidence>
<keyword evidence="3" id="KW-1003">Cell membrane</keyword>
<dbReference type="EMBL" id="CP002816">
    <property type="protein sequence ID" value="AEH92969.1"/>
    <property type="molecule type" value="Genomic_DNA"/>
</dbReference>
<dbReference type="Pfam" id="PF09335">
    <property type="entry name" value="VTT_dom"/>
    <property type="match status" value="1"/>
</dbReference>
<proteinExistence type="inferred from homology"/>
<feature type="transmembrane region" description="Helical" evidence="7">
    <location>
        <begin position="175"/>
        <end position="196"/>
    </location>
</feature>
<evidence type="ECO:0000256" key="2">
    <source>
        <dbReference type="ARBA" id="ARBA00010792"/>
    </source>
</evidence>
<evidence type="ECO:0000256" key="7">
    <source>
        <dbReference type="SAM" id="Phobius"/>
    </source>
</evidence>
<comment type="similarity">
    <text evidence="2">Belongs to the DedA family.</text>
</comment>
<dbReference type="Proteomes" id="UP000000486">
    <property type="component" value="Chromosome"/>
</dbReference>
<keyword evidence="6 7" id="KW-0472">Membrane</keyword>
<keyword evidence="4 7" id="KW-0812">Transmembrane</keyword>
<evidence type="ECO:0000313" key="10">
    <source>
        <dbReference type="Proteomes" id="UP000000486"/>
    </source>
</evidence>
<reference evidence="9 10" key="1">
    <citation type="journal article" date="2011" name="J. Bacteriol.">
        <title>Genome sequence of the nonpathogenic Listeria monocytogenes serovar 4a strain M7.</title>
        <authorList>
            <person name="Chen J."/>
            <person name="Xia Y."/>
            <person name="Cheng C."/>
            <person name="Fang C."/>
            <person name="Shan Y."/>
            <person name="Jin G."/>
            <person name="Fang W."/>
        </authorList>
    </citation>
    <scope>NUCLEOTIDE SEQUENCE [LARGE SCALE GENOMIC DNA]</scope>
    <source>
        <strain evidence="9 10">M7</strain>
    </source>
</reference>
<feature type="transmembrane region" description="Helical" evidence="7">
    <location>
        <begin position="50"/>
        <end position="69"/>
    </location>
</feature>
<dbReference type="KEGG" id="lmq:LMM7_1964"/>
<feature type="transmembrane region" description="Helical" evidence="7">
    <location>
        <begin position="140"/>
        <end position="163"/>
    </location>
</feature>
<accession>A0A0E0UXB2</accession>
<protein>
    <submittedName>
        <fullName evidence="9">Putative alkaline phosphatase</fullName>
    </submittedName>
</protein>
<comment type="subcellular location">
    <subcellularLocation>
        <location evidence="1">Cell membrane</location>
        <topology evidence="1">Multi-pass membrane protein</topology>
    </subcellularLocation>
</comment>
<keyword evidence="5 7" id="KW-1133">Transmembrane helix</keyword>
<dbReference type="InterPro" id="IPR051311">
    <property type="entry name" value="DedA_domain"/>
</dbReference>
<gene>
    <name evidence="9" type="ordered locus">LMM7_1964</name>
</gene>
<dbReference type="PANTHER" id="PTHR42709:SF6">
    <property type="entry name" value="UNDECAPRENYL PHOSPHATE TRANSPORTER A"/>
    <property type="match status" value="1"/>
</dbReference>
<feature type="domain" description="VTT" evidence="8">
    <location>
        <begin position="30"/>
        <end position="160"/>
    </location>
</feature>
<evidence type="ECO:0000256" key="6">
    <source>
        <dbReference type="ARBA" id="ARBA00023136"/>
    </source>
</evidence>
<dbReference type="HOGENOM" id="CLU_044208_1_1_9"/>